<protein>
    <submittedName>
        <fullName evidence="2">Uncharacterized protein</fullName>
    </submittedName>
</protein>
<dbReference type="Proteomes" id="UP000548423">
    <property type="component" value="Unassembled WGS sequence"/>
</dbReference>
<accession>A0A852TNF1</accession>
<feature type="region of interest" description="Disordered" evidence="1">
    <location>
        <begin position="28"/>
        <end position="48"/>
    </location>
</feature>
<proteinExistence type="predicted"/>
<comment type="caution">
    <text evidence="2">The sequence shown here is derived from an EMBL/GenBank/DDBJ whole genome shotgun (WGS) entry which is preliminary data.</text>
</comment>
<evidence type="ECO:0000313" key="3">
    <source>
        <dbReference type="Proteomes" id="UP000548423"/>
    </source>
</evidence>
<reference evidence="3" key="1">
    <citation type="submission" date="2020-07" db="EMBL/GenBank/DDBJ databases">
        <authorList>
            <person name="Partida-Martinez L."/>
            <person name="Huntemann M."/>
            <person name="Clum A."/>
            <person name="Wang J."/>
            <person name="Palaniappan K."/>
            <person name="Ritter S."/>
            <person name="Chen I.-M."/>
            <person name="Stamatis D."/>
            <person name="Reddy T."/>
            <person name="O'Malley R."/>
            <person name="Daum C."/>
            <person name="Shapiro N."/>
            <person name="Ivanova N."/>
            <person name="Kyrpides N."/>
            <person name="Woyke T."/>
        </authorList>
    </citation>
    <scope>NUCLEOTIDE SEQUENCE [LARGE SCALE GENOMIC DNA]</scope>
    <source>
        <strain evidence="3">AT2.8</strain>
    </source>
</reference>
<organism evidence="2 3">
    <name type="scientific">Neobacillus niacini</name>
    <dbReference type="NCBI Taxonomy" id="86668"/>
    <lineage>
        <taxon>Bacteria</taxon>
        <taxon>Bacillati</taxon>
        <taxon>Bacillota</taxon>
        <taxon>Bacilli</taxon>
        <taxon>Bacillales</taxon>
        <taxon>Bacillaceae</taxon>
        <taxon>Neobacillus</taxon>
    </lineage>
</organism>
<evidence type="ECO:0000256" key="1">
    <source>
        <dbReference type="SAM" id="MobiDB-lite"/>
    </source>
</evidence>
<sequence>MNNNEQDTTIISNDALRGKPYLDIDRVITEGNPHSSTRLKNDAGGSDE</sequence>
<evidence type="ECO:0000313" key="2">
    <source>
        <dbReference type="EMBL" id="NYE08648.1"/>
    </source>
</evidence>
<reference evidence="3" key="2">
    <citation type="submission" date="2020-08" db="EMBL/GenBank/DDBJ databases">
        <title>The Agave Microbiome: Exploring the role of microbial communities in plant adaptations to desert environments.</title>
        <authorList>
            <person name="Partida-Martinez L.P."/>
        </authorList>
    </citation>
    <scope>NUCLEOTIDE SEQUENCE [LARGE SCALE GENOMIC DNA]</scope>
    <source>
        <strain evidence="3">AT2.8</strain>
    </source>
</reference>
<gene>
    <name evidence="2" type="ORF">F4694_005497</name>
</gene>
<name>A0A852TNF1_9BACI</name>
<dbReference type="AlphaFoldDB" id="A0A852TNF1"/>
<dbReference type="EMBL" id="JACCBX010000015">
    <property type="protein sequence ID" value="NYE08648.1"/>
    <property type="molecule type" value="Genomic_DNA"/>
</dbReference>